<accession>A0AAV4UVH8</accession>
<reference evidence="1 2" key="1">
    <citation type="submission" date="2021-06" db="EMBL/GenBank/DDBJ databases">
        <title>Caerostris darwini draft genome.</title>
        <authorList>
            <person name="Kono N."/>
            <person name="Arakawa K."/>
        </authorList>
    </citation>
    <scope>NUCLEOTIDE SEQUENCE [LARGE SCALE GENOMIC DNA]</scope>
</reference>
<organism evidence="1 2">
    <name type="scientific">Caerostris darwini</name>
    <dbReference type="NCBI Taxonomy" id="1538125"/>
    <lineage>
        <taxon>Eukaryota</taxon>
        <taxon>Metazoa</taxon>
        <taxon>Ecdysozoa</taxon>
        <taxon>Arthropoda</taxon>
        <taxon>Chelicerata</taxon>
        <taxon>Arachnida</taxon>
        <taxon>Araneae</taxon>
        <taxon>Araneomorphae</taxon>
        <taxon>Entelegynae</taxon>
        <taxon>Araneoidea</taxon>
        <taxon>Araneidae</taxon>
        <taxon>Caerostris</taxon>
    </lineage>
</organism>
<evidence type="ECO:0000313" key="2">
    <source>
        <dbReference type="Proteomes" id="UP001054837"/>
    </source>
</evidence>
<dbReference type="Proteomes" id="UP001054837">
    <property type="component" value="Unassembled WGS sequence"/>
</dbReference>
<dbReference type="AlphaFoldDB" id="A0AAV4UVH8"/>
<evidence type="ECO:0000313" key="1">
    <source>
        <dbReference type="EMBL" id="GIY61911.1"/>
    </source>
</evidence>
<gene>
    <name evidence="1" type="ORF">CDAR_518551</name>
</gene>
<protein>
    <submittedName>
        <fullName evidence="1">Uncharacterized protein</fullName>
    </submittedName>
</protein>
<comment type="caution">
    <text evidence="1">The sequence shown here is derived from an EMBL/GenBank/DDBJ whole genome shotgun (WGS) entry which is preliminary data.</text>
</comment>
<keyword evidence="2" id="KW-1185">Reference proteome</keyword>
<name>A0AAV4UVH8_9ARAC</name>
<dbReference type="EMBL" id="BPLQ01012009">
    <property type="protein sequence ID" value="GIY61911.1"/>
    <property type="molecule type" value="Genomic_DNA"/>
</dbReference>
<proteinExistence type="predicted"/>
<sequence>MQMAHQHRYIIYIVRMRFYLIRMNINSEDILEVAGSLLDICKHQQGLNASPQESLEVLVIWINVAKNSFARVQPHKSSRKVCGFVHSSNSNLKASFAPRTEHRRSLTLEVSPD</sequence>